<dbReference type="PRINTS" id="PR00463">
    <property type="entry name" value="EP450I"/>
</dbReference>
<evidence type="ECO:0000256" key="2">
    <source>
        <dbReference type="ARBA" id="ARBA00022723"/>
    </source>
</evidence>
<dbReference type="InterPro" id="IPR002401">
    <property type="entry name" value="Cyt_P450_E_grp-I"/>
</dbReference>
<dbReference type="InterPro" id="IPR050364">
    <property type="entry name" value="Cytochrome_P450_fung"/>
</dbReference>
<evidence type="ECO:0000256" key="4">
    <source>
        <dbReference type="ARBA" id="ARBA00023004"/>
    </source>
</evidence>
<dbReference type="OrthoDB" id="1103324at2759"/>
<keyword evidence="5 6" id="KW-0349">Heme</keyword>
<keyword evidence="6" id="KW-0503">Monooxygenase</keyword>
<feature type="signal peptide" evidence="7">
    <location>
        <begin position="1"/>
        <end position="26"/>
    </location>
</feature>
<evidence type="ECO:0000256" key="3">
    <source>
        <dbReference type="ARBA" id="ARBA00023002"/>
    </source>
</evidence>
<dbReference type="Proteomes" id="UP000288859">
    <property type="component" value="Unassembled WGS sequence"/>
</dbReference>
<evidence type="ECO:0000256" key="6">
    <source>
        <dbReference type="RuleBase" id="RU000461"/>
    </source>
</evidence>
<keyword evidence="4 5" id="KW-0408">Iron</keyword>
<dbReference type="InterPro" id="IPR001128">
    <property type="entry name" value="Cyt_P450"/>
</dbReference>
<dbReference type="Pfam" id="PF00067">
    <property type="entry name" value="p450"/>
    <property type="match status" value="1"/>
</dbReference>
<sequence length="522" mass="59791">MLPVSFLPFLALVFAVYYWLTKPTRPKGVQELPGPRGLPILGNLFDFPRTFAWIKFKEWSHQYGPIFQVNLLGNTIIVVSEQHIADELLTTRGANYSDRGALHMLALNTGGGDLVGAPQNDYWRRGRKFATAMTVASMATQWEPFLTHEVKKMVMNLVKDTSKYEFWFERVSTAVAIRQGFGKTLVKDEDVEHHTEMIMAHNRMIEKVGAPGAYMVDVIPQLMYLPESIAPFKQEAKQTYARDSAYFYGLVQEAIEKHKNGVVEQPKSFSRCWVEKEDRWGLSFHEAAYVMGTLFGGGSGTTSGSMRSFCLAMCHHPEWMEKLNDELDAVVGPNRLPSFQDYPNLHLVRALVKETLRWRPVVPANVPHRVAKDDVYQGYHIPKGALIWANQWAIHRDPNLYPDGDSFNPDRWLNPKFPTFKEPLAQHPNIKRFSAFGFGRRICPGFEMAERSMFFQIAMLGWACRICKKVVNGVEVPVAYYDYTTGGQSFPKPFVFEVKPRDVRRMELLSESWEQGLKEFKD</sequence>
<feature type="binding site" description="axial binding residue" evidence="5">
    <location>
        <position position="443"/>
    </location>
    <ligand>
        <name>heme</name>
        <dbReference type="ChEBI" id="CHEBI:30413"/>
    </ligand>
    <ligandPart>
        <name>Fe</name>
        <dbReference type="ChEBI" id="CHEBI:18248"/>
    </ligandPart>
</feature>
<comment type="cofactor">
    <cofactor evidence="5">
        <name>heme</name>
        <dbReference type="ChEBI" id="CHEBI:30413"/>
    </cofactor>
</comment>
<accession>A0A438NJN1</accession>
<dbReference type="PROSITE" id="PS00086">
    <property type="entry name" value="CYTOCHROME_P450"/>
    <property type="match status" value="1"/>
</dbReference>
<dbReference type="AlphaFoldDB" id="A0A438NJN1"/>
<name>A0A438NJN1_EXOME</name>
<keyword evidence="7" id="KW-0732">Signal</keyword>
<evidence type="ECO:0000313" key="8">
    <source>
        <dbReference type="EMBL" id="RVX75912.1"/>
    </source>
</evidence>
<dbReference type="Gene3D" id="1.10.630.10">
    <property type="entry name" value="Cytochrome P450"/>
    <property type="match status" value="1"/>
</dbReference>
<keyword evidence="3 6" id="KW-0560">Oxidoreductase</keyword>
<dbReference type="SUPFAM" id="SSF48264">
    <property type="entry name" value="Cytochrome P450"/>
    <property type="match status" value="1"/>
</dbReference>
<dbReference type="GO" id="GO:0016705">
    <property type="term" value="F:oxidoreductase activity, acting on paired donors, with incorporation or reduction of molecular oxygen"/>
    <property type="evidence" value="ECO:0007669"/>
    <property type="project" value="InterPro"/>
</dbReference>
<dbReference type="VEuPathDB" id="FungiDB:PV10_02518"/>
<evidence type="ECO:0008006" key="10">
    <source>
        <dbReference type="Google" id="ProtNLM"/>
    </source>
</evidence>
<dbReference type="InterPro" id="IPR017972">
    <property type="entry name" value="Cyt_P450_CS"/>
</dbReference>
<organism evidence="8 9">
    <name type="scientific">Exophiala mesophila</name>
    <name type="common">Black yeast-like fungus</name>
    <dbReference type="NCBI Taxonomy" id="212818"/>
    <lineage>
        <taxon>Eukaryota</taxon>
        <taxon>Fungi</taxon>
        <taxon>Dikarya</taxon>
        <taxon>Ascomycota</taxon>
        <taxon>Pezizomycotina</taxon>
        <taxon>Eurotiomycetes</taxon>
        <taxon>Chaetothyriomycetidae</taxon>
        <taxon>Chaetothyriales</taxon>
        <taxon>Herpotrichiellaceae</taxon>
        <taxon>Exophiala</taxon>
    </lineage>
</organism>
<comment type="similarity">
    <text evidence="1 6">Belongs to the cytochrome P450 family.</text>
</comment>
<evidence type="ECO:0000256" key="1">
    <source>
        <dbReference type="ARBA" id="ARBA00010617"/>
    </source>
</evidence>
<dbReference type="GO" id="GO:0004497">
    <property type="term" value="F:monooxygenase activity"/>
    <property type="evidence" value="ECO:0007669"/>
    <property type="project" value="UniProtKB-KW"/>
</dbReference>
<dbReference type="PANTHER" id="PTHR46300">
    <property type="entry name" value="P450, PUTATIVE (EUROFUNG)-RELATED-RELATED"/>
    <property type="match status" value="1"/>
</dbReference>
<dbReference type="PANTHER" id="PTHR46300:SF8">
    <property type="entry name" value="CYTOCHROME P450 2E1"/>
    <property type="match status" value="1"/>
</dbReference>
<reference evidence="8 9" key="1">
    <citation type="submission" date="2017-03" db="EMBL/GenBank/DDBJ databases">
        <title>Genomes of endolithic fungi from Antarctica.</title>
        <authorList>
            <person name="Coleine C."/>
            <person name="Masonjones S."/>
            <person name="Stajich J.E."/>
        </authorList>
    </citation>
    <scope>NUCLEOTIDE SEQUENCE [LARGE SCALE GENOMIC DNA]</scope>
    <source>
        <strain evidence="8 9">CCFEE 6314</strain>
    </source>
</reference>
<dbReference type="GO" id="GO:0005506">
    <property type="term" value="F:iron ion binding"/>
    <property type="evidence" value="ECO:0007669"/>
    <property type="project" value="InterPro"/>
</dbReference>
<evidence type="ECO:0000313" key="9">
    <source>
        <dbReference type="Proteomes" id="UP000288859"/>
    </source>
</evidence>
<dbReference type="InterPro" id="IPR036396">
    <property type="entry name" value="Cyt_P450_sf"/>
</dbReference>
<gene>
    <name evidence="8" type="ORF">B0A52_00269</name>
</gene>
<protein>
    <recommendedName>
        <fullName evidence="10">Cytochrome P450</fullName>
    </recommendedName>
</protein>
<keyword evidence="2 5" id="KW-0479">Metal-binding</keyword>
<dbReference type="GO" id="GO:0020037">
    <property type="term" value="F:heme binding"/>
    <property type="evidence" value="ECO:0007669"/>
    <property type="project" value="InterPro"/>
</dbReference>
<dbReference type="CDD" id="cd11065">
    <property type="entry name" value="CYP64-like"/>
    <property type="match status" value="1"/>
</dbReference>
<dbReference type="PRINTS" id="PR00385">
    <property type="entry name" value="P450"/>
</dbReference>
<proteinExistence type="inferred from homology"/>
<evidence type="ECO:0000256" key="5">
    <source>
        <dbReference type="PIRSR" id="PIRSR602401-1"/>
    </source>
</evidence>
<dbReference type="EMBL" id="NAJM01000001">
    <property type="protein sequence ID" value="RVX75912.1"/>
    <property type="molecule type" value="Genomic_DNA"/>
</dbReference>
<feature type="chain" id="PRO_5019120111" description="Cytochrome P450" evidence="7">
    <location>
        <begin position="27"/>
        <end position="522"/>
    </location>
</feature>
<comment type="caution">
    <text evidence="8">The sequence shown here is derived from an EMBL/GenBank/DDBJ whole genome shotgun (WGS) entry which is preliminary data.</text>
</comment>
<evidence type="ECO:0000256" key="7">
    <source>
        <dbReference type="SAM" id="SignalP"/>
    </source>
</evidence>